<evidence type="ECO:0000256" key="1">
    <source>
        <dbReference type="ARBA" id="ARBA00004418"/>
    </source>
</evidence>
<evidence type="ECO:0000313" key="6">
    <source>
        <dbReference type="EMBL" id="AOY86992.1"/>
    </source>
</evidence>
<keyword evidence="3 4" id="KW-0732">Signal</keyword>
<dbReference type="AlphaFoldDB" id="A0A1D9GH75"/>
<dbReference type="PANTHER" id="PTHR30024:SF47">
    <property type="entry name" value="TAURINE-BINDING PERIPLASMIC PROTEIN"/>
    <property type="match status" value="1"/>
</dbReference>
<dbReference type="Gene3D" id="3.40.190.10">
    <property type="entry name" value="Periplasmic binding protein-like II"/>
    <property type="match status" value="2"/>
</dbReference>
<feature type="domain" description="SsuA/THI5-like" evidence="5">
    <location>
        <begin position="37"/>
        <end position="255"/>
    </location>
</feature>
<dbReference type="Proteomes" id="UP000177445">
    <property type="component" value="Chromosome"/>
</dbReference>
<dbReference type="STRING" id="1874317.BKP64_01695"/>
<evidence type="ECO:0000256" key="2">
    <source>
        <dbReference type="ARBA" id="ARBA00010742"/>
    </source>
</evidence>
<dbReference type="PANTHER" id="PTHR30024">
    <property type="entry name" value="ALIPHATIC SULFONATES-BINDING PROTEIN-RELATED"/>
    <property type="match status" value="1"/>
</dbReference>
<dbReference type="KEGG" id="msq:BKP64_01695"/>
<feature type="signal peptide" evidence="4">
    <location>
        <begin position="1"/>
        <end position="27"/>
    </location>
</feature>
<evidence type="ECO:0000259" key="5">
    <source>
        <dbReference type="Pfam" id="PF09084"/>
    </source>
</evidence>
<organism evidence="6 7">
    <name type="scientific">Marinobacter salinus</name>
    <dbReference type="NCBI Taxonomy" id="1874317"/>
    <lineage>
        <taxon>Bacteria</taxon>
        <taxon>Pseudomonadati</taxon>
        <taxon>Pseudomonadota</taxon>
        <taxon>Gammaproteobacteria</taxon>
        <taxon>Pseudomonadales</taxon>
        <taxon>Marinobacteraceae</taxon>
        <taxon>Marinobacter</taxon>
    </lineage>
</organism>
<sequence>MRLITAHQFRRWLFSAVALVLPALSQAATEINIGVQPATQPIYIAKAAGYLAPIEEKHDVSFVLHSFSYGAPENQALATGALDLASAGMGPAIVAAARLPAQLLGITILEQTAIIVPADSAIASVSDLRGKKVAYPGKGSQQYPLLVKALADAGMTIQDVQLFKTKGSDVTQLVTQNDVDAGITWDPHVSKALASGDAKVLLKAESILPLKSGHYIGNGFYGRNEFIENNGPLVQDVMIALVKAIQLIQSEPETAIAMWSEEIGFPAEVISFSLNEKISVYDPDVVPGNDTITTYTRFLKDAKILMEDDTPKVNSTFAIKALAD</sequence>
<evidence type="ECO:0000313" key="7">
    <source>
        <dbReference type="Proteomes" id="UP000177445"/>
    </source>
</evidence>
<evidence type="ECO:0000256" key="4">
    <source>
        <dbReference type="SAM" id="SignalP"/>
    </source>
</evidence>
<name>A0A1D9GH75_9GAMM</name>
<comment type="subcellular location">
    <subcellularLocation>
        <location evidence="1">Periplasm</location>
    </subcellularLocation>
</comment>
<protein>
    <recommendedName>
        <fullName evidence="5">SsuA/THI5-like domain-containing protein</fullName>
    </recommendedName>
</protein>
<feature type="chain" id="PRO_5009441921" description="SsuA/THI5-like domain-containing protein" evidence="4">
    <location>
        <begin position="28"/>
        <end position="324"/>
    </location>
</feature>
<proteinExistence type="inferred from homology"/>
<reference evidence="6 7" key="1">
    <citation type="submission" date="2016-10" db="EMBL/GenBank/DDBJ databases">
        <title>Marinobacter salinus sp. nov., a moderately halophilic bacterium isolated from a tidal flat environment.</title>
        <authorList>
            <person name="Park S.-J."/>
        </authorList>
    </citation>
    <scope>NUCLEOTIDE SEQUENCE [LARGE SCALE GENOMIC DNA]</scope>
    <source>
        <strain evidence="6 7">Hb8</strain>
    </source>
</reference>
<dbReference type="GO" id="GO:0042597">
    <property type="term" value="C:periplasmic space"/>
    <property type="evidence" value="ECO:0007669"/>
    <property type="project" value="UniProtKB-SubCell"/>
</dbReference>
<dbReference type="EMBL" id="CP017715">
    <property type="protein sequence ID" value="AOY86992.1"/>
    <property type="molecule type" value="Genomic_DNA"/>
</dbReference>
<dbReference type="OrthoDB" id="225238at2"/>
<gene>
    <name evidence="6" type="ORF">BKP64_01695</name>
</gene>
<dbReference type="SUPFAM" id="SSF53850">
    <property type="entry name" value="Periplasmic binding protein-like II"/>
    <property type="match status" value="1"/>
</dbReference>
<comment type="similarity">
    <text evidence="2">Belongs to the bacterial solute-binding protein SsuA/TauA family.</text>
</comment>
<dbReference type="Pfam" id="PF09084">
    <property type="entry name" value="NMT1"/>
    <property type="match status" value="1"/>
</dbReference>
<keyword evidence="7" id="KW-1185">Reference proteome</keyword>
<dbReference type="InterPro" id="IPR015168">
    <property type="entry name" value="SsuA/THI5"/>
</dbReference>
<accession>A0A1D9GH75</accession>
<dbReference type="RefSeq" id="WP_070965149.1">
    <property type="nucleotide sequence ID" value="NZ_CP017715.1"/>
</dbReference>
<evidence type="ECO:0000256" key="3">
    <source>
        <dbReference type="ARBA" id="ARBA00022729"/>
    </source>
</evidence>